<comment type="function">
    <text evidence="5">Effector that suppresses plant defense responses during pathogen infection.</text>
</comment>
<feature type="chain" id="PRO_5044948022" description="RxLR effector protein" evidence="5">
    <location>
        <begin position="22"/>
        <end position="174"/>
    </location>
</feature>
<evidence type="ECO:0000313" key="7">
    <source>
        <dbReference type="EMBL" id="KAE9094617.1"/>
    </source>
</evidence>
<dbReference type="EMBL" id="QXGE01001233">
    <property type="protein sequence ID" value="KAE9295648.1"/>
    <property type="molecule type" value="Genomic_DNA"/>
</dbReference>
<accession>A0A6A3EES6</accession>
<dbReference type="EMBL" id="QXGF01001326">
    <property type="protein sequence ID" value="KAE8930807.1"/>
    <property type="molecule type" value="Genomic_DNA"/>
</dbReference>
<keyword evidence="3 5" id="KW-0964">Secreted</keyword>
<dbReference type="AlphaFoldDB" id="A0A6A3EES6"/>
<dbReference type="Proteomes" id="UP000429523">
    <property type="component" value="Unassembled WGS sequence"/>
</dbReference>
<evidence type="ECO:0000313" key="10">
    <source>
        <dbReference type="EMBL" id="KAE9295648.1"/>
    </source>
</evidence>
<dbReference type="EMBL" id="QXGD01001322">
    <property type="protein sequence ID" value="KAE9208869.1"/>
    <property type="molecule type" value="Genomic_DNA"/>
</dbReference>
<proteinExistence type="inferred from homology"/>
<keyword evidence="12" id="KW-1185">Reference proteome</keyword>
<evidence type="ECO:0000256" key="4">
    <source>
        <dbReference type="ARBA" id="ARBA00022729"/>
    </source>
</evidence>
<comment type="subcellular location">
    <subcellularLocation>
        <location evidence="1 5">Secreted</location>
    </subcellularLocation>
</comment>
<evidence type="ECO:0000256" key="5">
    <source>
        <dbReference type="RuleBase" id="RU367124"/>
    </source>
</evidence>
<organism evidence="6 11">
    <name type="scientific">Phytophthora fragariae</name>
    <dbReference type="NCBI Taxonomy" id="53985"/>
    <lineage>
        <taxon>Eukaryota</taxon>
        <taxon>Sar</taxon>
        <taxon>Stramenopiles</taxon>
        <taxon>Oomycota</taxon>
        <taxon>Peronosporomycetes</taxon>
        <taxon>Peronosporales</taxon>
        <taxon>Peronosporaceae</taxon>
        <taxon>Phytophthora</taxon>
    </lineage>
</organism>
<dbReference type="Proteomes" id="UP000437068">
    <property type="component" value="Unassembled WGS sequence"/>
</dbReference>
<gene>
    <name evidence="10" type="ORF">PF001_g17239</name>
    <name evidence="9" type="ORF">PF002_g19276</name>
    <name evidence="8" type="ORF">PF005_g17623</name>
    <name evidence="7" type="ORF">PF007_g17703</name>
    <name evidence="6" type="ORF">PF009_g19112</name>
</gene>
<evidence type="ECO:0000256" key="2">
    <source>
        <dbReference type="ARBA" id="ARBA00010400"/>
    </source>
</evidence>
<keyword evidence="4 5" id="KW-0732">Signal</keyword>
<dbReference type="Pfam" id="PF16810">
    <property type="entry name" value="RXLR"/>
    <property type="match status" value="1"/>
</dbReference>
<evidence type="ECO:0000313" key="9">
    <source>
        <dbReference type="EMBL" id="KAE9208869.1"/>
    </source>
</evidence>
<dbReference type="EMBL" id="QXGB01001225">
    <property type="protein sequence ID" value="KAE9194594.1"/>
    <property type="molecule type" value="Genomic_DNA"/>
</dbReference>
<evidence type="ECO:0000313" key="6">
    <source>
        <dbReference type="EMBL" id="KAE8930807.1"/>
    </source>
</evidence>
<dbReference type="Proteomes" id="UP000433483">
    <property type="component" value="Unassembled WGS sequence"/>
</dbReference>
<protein>
    <recommendedName>
        <fullName evidence="5">RxLR effector protein</fullName>
    </recommendedName>
</protein>
<evidence type="ECO:0000313" key="13">
    <source>
        <dbReference type="Proteomes" id="UP000437068"/>
    </source>
</evidence>
<evidence type="ECO:0000313" key="15">
    <source>
        <dbReference type="Proteomes" id="UP000441208"/>
    </source>
</evidence>
<evidence type="ECO:0000313" key="12">
    <source>
        <dbReference type="Proteomes" id="UP000433483"/>
    </source>
</evidence>
<evidence type="ECO:0000313" key="14">
    <source>
        <dbReference type="Proteomes" id="UP000440367"/>
    </source>
</evidence>
<dbReference type="InterPro" id="IPR031825">
    <property type="entry name" value="RXLR"/>
</dbReference>
<name>A0A6A3EES6_9STRA</name>
<dbReference type="EMBL" id="QXFZ01001215">
    <property type="protein sequence ID" value="KAE9094617.1"/>
    <property type="molecule type" value="Genomic_DNA"/>
</dbReference>
<dbReference type="Proteomes" id="UP000441208">
    <property type="component" value="Unassembled WGS sequence"/>
</dbReference>
<evidence type="ECO:0000256" key="3">
    <source>
        <dbReference type="ARBA" id="ARBA00022525"/>
    </source>
</evidence>
<reference evidence="11 12" key="1">
    <citation type="submission" date="2018-08" db="EMBL/GenBank/DDBJ databases">
        <title>Genomic investigation of the strawberry pathogen Phytophthora fragariae indicates pathogenicity is determined by transcriptional variation in three key races.</title>
        <authorList>
            <person name="Adams T.M."/>
            <person name="Armitage A.D."/>
            <person name="Sobczyk M.K."/>
            <person name="Bates H.J."/>
            <person name="Dunwell J.M."/>
            <person name="Nellist C.F."/>
            <person name="Harrison R.J."/>
        </authorList>
    </citation>
    <scope>NUCLEOTIDE SEQUENCE [LARGE SCALE GENOMIC DNA]</scope>
    <source>
        <strain evidence="10 13">A4</strain>
        <strain evidence="9 14">BC-1</strain>
        <strain evidence="8 12">NOV-27</strain>
        <strain evidence="7 15">NOV-71</strain>
        <strain evidence="6 11">NOV-9</strain>
    </source>
</reference>
<sequence>MKQYFVVLMFVAALLAAASEALSTVANPKHAQSSVHSTRLNDRLKRNLRTSNEDNTDAEERAILGEKALLTLSKVAEKKSMPTLSQKLKDKAWLVGKRQEHKAWLKAGASPTSKWKEYNWKGISWDELKRDPRYIRYLGFDDVWRKAQEKKGTLHTVDAWIQLMKDEAKKRPAV</sequence>
<feature type="signal peptide" evidence="5">
    <location>
        <begin position="1"/>
        <end position="21"/>
    </location>
</feature>
<comment type="caution">
    <text evidence="6">The sequence shown here is derived from an EMBL/GenBank/DDBJ whole genome shotgun (WGS) entry which is preliminary data.</text>
</comment>
<dbReference type="Proteomes" id="UP000440367">
    <property type="component" value="Unassembled WGS sequence"/>
</dbReference>
<evidence type="ECO:0000313" key="8">
    <source>
        <dbReference type="EMBL" id="KAE9194594.1"/>
    </source>
</evidence>
<evidence type="ECO:0000256" key="1">
    <source>
        <dbReference type="ARBA" id="ARBA00004613"/>
    </source>
</evidence>
<evidence type="ECO:0000313" key="11">
    <source>
        <dbReference type="Proteomes" id="UP000429523"/>
    </source>
</evidence>
<comment type="similarity">
    <text evidence="2 5">Belongs to the RxLR effector family.</text>
</comment>
<dbReference type="OrthoDB" id="94173at2759"/>
<comment type="domain">
    <text evidence="5">The RxLR-dEER motif acts to carry the protein into the host cell cytoplasm through binding to cell surface phosphatidylinositol-3-phosphate.</text>
</comment>